<dbReference type="PANTHER" id="PTHR10677">
    <property type="entry name" value="UBIQUILIN"/>
    <property type="match status" value="1"/>
</dbReference>
<evidence type="ECO:0000259" key="2">
    <source>
        <dbReference type="PROSITE" id="PS50053"/>
    </source>
</evidence>
<dbReference type="InterPro" id="IPR029071">
    <property type="entry name" value="Ubiquitin-like_domsf"/>
</dbReference>
<dbReference type="Proteomes" id="UP000001542">
    <property type="component" value="Unassembled WGS sequence"/>
</dbReference>
<feature type="domain" description="Ubiquitin-like" evidence="2">
    <location>
        <begin position="9"/>
        <end position="67"/>
    </location>
</feature>
<dbReference type="EMBL" id="DS113610">
    <property type="protein sequence ID" value="EAY00200.1"/>
    <property type="molecule type" value="Genomic_DNA"/>
</dbReference>
<dbReference type="SMR" id="A2F4J1"/>
<dbReference type="InterPro" id="IPR000626">
    <property type="entry name" value="Ubiquitin-like_dom"/>
</dbReference>
<accession>A2F4J1</accession>
<evidence type="ECO:0000313" key="3">
    <source>
        <dbReference type="EMBL" id="EAY00200.1"/>
    </source>
</evidence>
<dbReference type="SUPFAM" id="SSF46934">
    <property type="entry name" value="UBA-like"/>
    <property type="match status" value="1"/>
</dbReference>
<protein>
    <submittedName>
        <fullName evidence="3">Ubiquitin family protein</fullName>
    </submittedName>
</protein>
<dbReference type="AlphaFoldDB" id="A2F4J1"/>
<dbReference type="InParanoid" id="A2F4J1"/>
<dbReference type="InterPro" id="IPR015496">
    <property type="entry name" value="Ubiquilin"/>
</dbReference>
<dbReference type="VEuPathDB" id="TrichDB:TVAG_007300"/>
<dbReference type="Gene3D" id="3.10.20.90">
    <property type="entry name" value="Phosphatidylinositol 3-kinase Catalytic Subunit, Chain A, domain 1"/>
    <property type="match status" value="1"/>
</dbReference>
<gene>
    <name evidence="3" type="ORF">TVAG_007300</name>
</gene>
<proteinExistence type="predicted"/>
<evidence type="ECO:0000313" key="4">
    <source>
        <dbReference type="Proteomes" id="UP000001542"/>
    </source>
</evidence>
<dbReference type="GO" id="GO:0031593">
    <property type="term" value="F:polyubiquitin modification-dependent protein binding"/>
    <property type="evidence" value="ECO:0000318"/>
    <property type="project" value="GO_Central"/>
</dbReference>
<dbReference type="SMART" id="SM00165">
    <property type="entry name" value="UBA"/>
    <property type="match status" value="1"/>
</dbReference>
<dbReference type="GO" id="GO:0005829">
    <property type="term" value="C:cytosol"/>
    <property type="evidence" value="ECO:0000318"/>
    <property type="project" value="GO_Central"/>
</dbReference>
<dbReference type="PROSITE" id="PS50053">
    <property type="entry name" value="UBIQUITIN_2"/>
    <property type="match status" value="1"/>
</dbReference>
<evidence type="ECO:0000259" key="1">
    <source>
        <dbReference type="PROSITE" id="PS50030"/>
    </source>
</evidence>
<dbReference type="OrthoDB" id="1043111at2759"/>
<organism evidence="3 4">
    <name type="scientific">Trichomonas vaginalis (strain ATCC PRA-98 / G3)</name>
    <dbReference type="NCBI Taxonomy" id="412133"/>
    <lineage>
        <taxon>Eukaryota</taxon>
        <taxon>Metamonada</taxon>
        <taxon>Parabasalia</taxon>
        <taxon>Trichomonadida</taxon>
        <taxon>Trichomonadidae</taxon>
        <taxon>Trichomonas</taxon>
    </lineage>
</organism>
<dbReference type="PROSITE" id="PS50030">
    <property type="entry name" value="UBA"/>
    <property type="match status" value="1"/>
</dbReference>
<feature type="domain" description="UBA" evidence="1">
    <location>
        <begin position="272"/>
        <end position="320"/>
    </location>
</feature>
<dbReference type="SMART" id="SM00213">
    <property type="entry name" value="UBQ"/>
    <property type="match status" value="1"/>
</dbReference>
<dbReference type="GO" id="GO:0006511">
    <property type="term" value="P:ubiquitin-dependent protein catabolic process"/>
    <property type="evidence" value="ECO:0000318"/>
    <property type="project" value="GO_Central"/>
</dbReference>
<reference evidence="3" key="1">
    <citation type="submission" date="2006-10" db="EMBL/GenBank/DDBJ databases">
        <authorList>
            <person name="Amadeo P."/>
            <person name="Zhao Q."/>
            <person name="Wortman J."/>
            <person name="Fraser-Liggett C."/>
            <person name="Carlton J."/>
        </authorList>
    </citation>
    <scope>NUCLEOTIDE SEQUENCE</scope>
    <source>
        <strain evidence="3">G3</strain>
    </source>
</reference>
<dbReference type="SUPFAM" id="SSF54236">
    <property type="entry name" value="Ubiquitin-like"/>
    <property type="match status" value="1"/>
</dbReference>
<dbReference type="KEGG" id="tva:4758019"/>
<dbReference type="PANTHER" id="PTHR10677:SF3">
    <property type="entry name" value="FI07626P-RELATED"/>
    <property type="match status" value="1"/>
</dbReference>
<dbReference type="InterPro" id="IPR009060">
    <property type="entry name" value="UBA-like_sf"/>
</dbReference>
<sequence length="325" mass="37034">MLTARGSTVMIRIKRTTGRSFIVSASRSDTILSIKERITTKTGLFPRQQRLVFQGKVLVDELSVGFYTSLNCPTMYLAPVKENWTIQKKPEEKLDRLITLTNQLENITSEKYNEVVNEIKDLLEDSILIAYSRINDLALQSMVLAQEALETTERPPSRQIENYVAKTTDYALSLVEAAPDGLRMLQSFIEDSSSEEEPYCNTPTNIDYKPKLMTKPLPPLKGYKNVLQSSGYRTLQTRKDSPLATKDVGTSFFQFTDNSDNDEMYEFSPQDDYDQNLSLKFAPQVEILKTMGFKDEHWIIKALGETNGNVQKAAKLLQNKFFSNF</sequence>
<name>A2F4J1_TRIV3</name>
<reference evidence="3" key="2">
    <citation type="journal article" date="2007" name="Science">
        <title>Draft genome sequence of the sexually transmitted pathogen Trichomonas vaginalis.</title>
        <authorList>
            <person name="Carlton J.M."/>
            <person name="Hirt R.P."/>
            <person name="Silva J.C."/>
            <person name="Delcher A.L."/>
            <person name="Schatz M."/>
            <person name="Zhao Q."/>
            <person name="Wortman J.R."/>
            <person name="Bidwell S.L."/>
            <person name="Alsmark U.C.M."/>
            <person name="Besteiro S."/>
            <person name="Sicheritz-Ponten T."/>
            <person name="Noel C.J."/>
            <person name="Dacks J.B."/>
            <person name="Foster P.G."/>
            <person name="Simillion C."/>
            <person name="Van de Peer Y."/>
            <person name="Miranda-Saavedra D."/>
            <person name="Barton G.J."/>
            <person name="Westrop G.D."/>
            <person name="Mueller S."/>
            <person name="Dessi D."/>
            <person name="Fiori P.L."/>
            <person name="Ren Q."/>
            <person name="Paulsen I."/>
            <person name="Zhang H."/>
            <person name="Bastida-Corcuera F.D."/>
            <person name="Simoes-Barbosa A."/>
            <person name="Brown M.T."/>
            <person name="Hayes R.D."/>
            <person name="Mukherjee M."/>
            <person name="Okumura C.Y."/>
            <person name="Schneider R."/>
            <person name="Smith A.J."/>
            <person name="Vanacova S."/>
            <person name="Villalvazo M."/>
            <person name="Haas B.J."/>
            <person name="Pertea M."/>
            <person name="Feldblyum T.V."/>
            <person name="Utterback T.R."/>
            <person name="Shu C.L."/>
            <person name="Osoegawa K."/>
            <person name="de Jong P.J."/>
            <person name="Hrdy I."/>
            <person name="Horvathova L."/>
            <person name="Zubacova Z."/>
            <person name="Dolezal P."/>
            <person name="Malik S.B."/>
            <person name="Logsdon J.M. Jr."/>
            <person name="Henze K."/>
            <person name="Gupta A."/>
            <person name="Wang C.C."/>
            <person name="Dunne R.L."/>
            <person name="Upcroft J.A."/>
            <person name="Upcroft P."/>
            <person name="White O."/>
            <person name="Salzberg S.L."/>
            <person name="Tang P."/>
            <person name="Chiu C.-H."/>
            <person name="Lee Y.-S."/>
            <person name="Embley T.M."/>
            <person name="Coombs G.H."/>
            <person name="Mottram J.C."/>
            <person name="Tachezy J."/>
            <person name="Fraser-Liggett C.M."/>
            <person name="Johnson P.J."/>
        </authorList>
    </citation>
    <scope>NUCLEOTIDE SEQUENCE [LARGE SCALE GENOMIC DNA]</scope>
    <source>
        <strain evidence="3">G3</strain>
    </source>
</reference>
<dbReference type="Pfam" id="PF00240">
    <property type="entry name" value="ubiquitin"/>
    <property type="match status" value="1"/>
</dbReference>
<dbReference type="InterPro" id="IPR015940">
    <property type="entry name" value="UBA"/>
</dbReference>
<dbReference type="VEuPathDB" id="TrichDB:TVAGG3_0422180"/>
<keyword evidence="4" id="KW-1185">Reference proteome</keyword>
<dbReference type="RefSeq" id="XP_001313129.1">
    <property type="nucleotide sequence ID" value="XM_001313128.1"/>
</dbReference>
<dbReference type="Gene3D" id="1.10.8.10">
    <property type="entry name" value="DNA helicase RuvA subunit, C-terminal domain"/>
    <property type="match status" value="1"/>
</dbReference>